<keyword evidence="2" id="KW-1185">Reference proteome</keyword>
<sequence length="221" mass="24403">MRLHICLLVVPVRLPLSRRSVSPSAYHVRTNLMPSNSHNHMPISRSPLLVLPAVDSGVDLLSILSTLPSVCSVVLSSTLSTPLFDSCSTDSVPIVAPPTQLHYAVRDVCPSHVPVSDLPVLLARLSILFVITYIRSSRSGVPTQNYRRLYVVESKRSGMEPVLTAKDAISHITRKYPDFVEAIFVVNKDGVHAGVCHGWTYFQYSVRTLAMKDVEIFTVLP</sequence>
<dbReference type="EMBL" id="JBBNAE010000005">
    <property type="protein sequence ID" value="KAK9123302.1"/>
    <property type="molecule type" value="Genomic_DNA"/>
</dbReference>
<dbReference type="AlphaFoldDB" id="A0AAP0IYW9"/>
<proteinExistence type="predicted"/>
<gene>
    <name evidence="1" type="ORF">Sjap_012904</name>
</gene>
<evidence type="ECO:0000313" key="2">
    <source>
        <dbReference type="Proteomes" id="UP001417504"/>
    </source>
</evidence>
<accession>A0AAP0IYW9</accession>
<name>A0AAP0IYW9_9MAGN</name>
<reference evidence="1 2" key="1">
    <citation type="submission" date="2024-01" db="EMBL/GenBank/DDBJ databases">
        <title>Genome assemblies of Stephania.</title>
        <authorList>
            <person name="Yang L."/>
        </authorList>
    </citation>
    <scope>NUCLEOTIDE SEQUENCE [LARGE SCALE GENOMIC DNA]</scope>
    <source>
        <strain evidence="1">QJT</strain>
        <tissue evidence="1">Leaf</tissue>
    </source>
</reference>
<dbReference type="Proteomes" id="UP001417504">
    <property type="component" value="Unassembled WGS sequence"/>
</dbReference>
<protein>
    <submittedName>
        <fullName evidence="1">Uncharacterized protein</fullName>
    </submittedName>
</protein>
<comment type="caution">
    <text evidence="1">The sequence shown here is derived from an EMBL/GenBank/DDBJ whole genome shotgun (WGS) entry which is preliminary data.</text>
</comment>
<evidence type="ECO:0000313" key="1">
    <source>
        <dbReference type="EMBL" id="KAK9123302.1"/>
    </source>
</evidence>
<organism evidence="1 2">
    <name type="scientific">Stephania japonica</name>
    <dbReference type="NCBI Taxonomy" id="461633"/>
    <lineage>
        <taxon>Eukaryota</taxon>
        <taxon>Viridiplantae</taxon>
        <taxon>Streptophyta</taxon>
        <taxon>Embryophyta</taxon>
        <taxon>Tracheophyta</taxon>
        <taxon>Spermatophyta</taxon>
        <taxon>Magnoliopsida</taxon>
        <taxon>Ranunculales</taxon>
        <taxon>Menispermaceae</taxon>
        <taxon>Menispermoideae</taxon>
        <taxon>Cissampelideae</taxon>
        <taxon>Stephania</taxon>
    </lineage>
</organism>